<dbReference type="Proteomes" id="UP000054217">
    <property type="component" value="Unassembled WGS sequence"/>
</dbReference>
<reference evidence="3" key="2">
    <citation type="submission" date="2015-01" db="EMBL/GenBank/DDBJ databases">
        <title>Evolutionary Origins and Diversification of the Mycorrhizal Mutualists.</title>
        <authorList>
            <consortium name="DOE Joint Genome Institute"/>
            <consortium name="Mycorrhizal Genomics Consortium"/>
            <person name="Kohler A."/>
            <person name="Kuo A."/>
            <person name="Nagy L.G."/>
            <person name="Floudas D."/>
            <person name="Copeland A."/>
            <person name="Barry K.W."/>
            <person name="Cichocki N."/>
            <person name="Veneault-Fourrey C."/>
            <person name="LaButti K."/>
            <person name="Lindquist E.A."/>
            <person name="Lipzen A."/>
            <person name="Lundell T."/>
            <person name="Morin E."/>
            <person name="Murat C."/>
            <person name="Riley R."/>
            <person name="Ohm R."/>
            <person name="Sun H."/>
            <person name="Tunlid A."/>
            <person name="Henrissat B."/>
            <person name="Grigoriev I.V."/>
            <person name="Hibbett D.S."/>
            <person name="Martin F."/>
        </authorList>
    </citation>
    <scope>NUCLEOTIDE SEQUENCE [LARGE SCALE GENOMIC DNA]</scope>
    <source>
        <strain evidence="3">Marx 270</strain>
    </source>
</reference>
<evidence type="ECO:0000256" key="1">
    <source>
        <dbReference type="SAM" id="MobiDB-lite"/>
    </source>
</evidence>
<gene>
    <name evidence="2" type="ORF">M404DRAFT_1000479</name>
</gene>
<sequence length="69" mass="7734">MNAIPAVALSPAVSMSATALFHPLPTGEHCKILYDDLRNLTPESVPHRGRSHQRERPLFPRHVHSHHPT</sequence>
<dbReference type="EMBL" id="KN831970">
    <property type="protein sequence ID" value="KIO04622.1"/>
    <property type="molecule type" value="Genomic_DNA"/>
</dbReference>
<dbReference type="AlphaFoldDB" id="A0A0C3K4W6"/>
<name>A0A0C3K4W6_PISTI</name>
<protein>
    <submittedName>
        <fullName evidence="2">Uncharacterized protein</fullName>
    </submittedName>
</protein>
<reference evidence="2 3" key="1">
    <citation type="submission" date="2014-04" db="EMBL/GenBank/DDBJ databases">
        <authorList>
            <consortium name="DOE Joint Genome Institute"/>
            <person name="Kuo A."/>
            <person name="Kohler A."/>
            <person name="Costa M.D."/>
            <person name="Nagy L.G."/>
            <person name="Floudas D."/>
            <person name="Copeland A."/>
            <person name="Barry K.W."/>
            <person name="Cichocki N."/>
            <person name="Veneault-Fourrey C."/>
            <person name="LaButti K."/>
            <person name="Lindquist E.A."/>
            <person name="Lipzen A."/>
            <person name="Lundell T."/>
            <person name="Morin E."/>
            <person name="Murat C."/>
            <person name="Sun H."/>
            <person name="Tunlid A."/>
            <person name="Henrissat B."/>
            <person name="Grigoriev I.V."/>
            <person name="Hibbett D.S."/>
            <person name="Martin F."/>
            <person name="Nordberg H.P."/>
            <person name="Cantor M.N."/>
            <person name="Hua S.X."/>
        </authorList>
    </citation>
    <scope>NUCLEOTIDE SEQUENCE [LARGE SCALE GENOMIC DNA]</scope>
    <source>
        <strain evidence="2 3">Marx 270</strain>
    </source>
</reference>
<proteinExistence type="predicted"/>
<dbReference type="HOGENOM" id="CLU_2776962_0_0_1"/>
<evidence type="ECO:0000313" key="2">
    <source>
        <dbReference type="EMBL" id="KIO04622.1"/>
    </source>
</evidence>
<feature type="region of interest" description="Disordered" evidence="1">
    <location>
        <begin position="43"/>
        <end position="69"/>
    </location>
</feature>
<feature type="compositionally biased region" description="Basic residues" evidence="1">
    <location>
        <begin position="59"/>
        <end position="69"/>
    </location>
</feature>
<dbReference type="InParanoid" id="A0A0C3K4W6"/>
<evidence type="ECO:0000313" key="3">
    <source>
        <dbReference type="Proteomes" id="UP000054217"/>
    </source>
</evidence>
<keyword evidence="3" id="KW-1185">Reference proteome</keyword>
<organism evidence="2 3">
    <name type="scientific">Pisolithus tinctorius Marx 270</name>
    <dbReference type="NCBI Taxonomy" id="870435"/>
    <lineage>
        <taxon>Eukaryota</taxon>
        <taxon>Fungi</taxon>
        <taxon>Dikarya</taxon>
        <taxon>Basidiomycota</taxon>
        <taxon>Agaricomycotina</taxon>
        <taxon>Agaricomycetes</taxon>
        <taxon>Agaricomycetidae</taxon>
        <taxon>Boletales</taxon>
        <taxon>Sclerodermatineae</taxon>
        <taxon>Pisolithaceae</taxon>
        <taxon>Pisolithus</taxon>
    </lineage>
</organism>
<accession>A0A0C3K4W6</accession>